<reference evidence="1" key="1">
    <citation type="submission" date="2020-10" db="EMBL/GenBank/DDBJ databases">
        <title>Unveiling of a novel bifunctional photoreceptor, Dualchrome1, isolated from a cosmopolitan green alga.</title>
        <authorList>
            <person name="Suzuki S."/>
            <person name="Kawachi M."/>
        </authorList>
    </citation>
    <scope>NUCLEOTIDE SEQUENCE</scope>
    <source>
        <strain evidence="1">NIES 2893</strain>
    </source>
</reference>
<organism evidence="1 2">
    <name type="scientific">Pycnococcus provasolii</name>
    <dbReference type="NCBI Taxonomy" id="41880"/>
    <lineage>
        <taxon>Eukaryota</taxon>
        <taxon>Viridiplantae</taxon>
        <taxon>Chlorophyta</taxon>
        <taxon>Pseudoscourfieldiophyceae</taxon>
        <taxon>Pseudoscourfieldiales</taxon>
        <taxon>Pycnococcaceae</taxon>
        <taxon>Pycnococcus</taxon>
    </lineage>
</organism>
<accession>A0A830HMK6</accession>
<dbReference type="EMBL" id="BNJQ01000021">
    <property type="protein sequence ID" value="GHP08656.1"/>
    <property type="molecule type" value="Genomic_DNA"/>
</dbReference>
<keyword evidence="2" id="KW-1185">Reference proteome</keyword>
<proteinExistence type="predicted"/>
<evidence type="ECO:0000313" key="1">
    <source>
        <dbReference type="EMBL" id="GHP08656.1"/>
    </source>
</evidence>
<sequence>MEAKGYGQSRSHDDDAWLLPLGPHFDHAYNQERSKCTHQAISSHGGTTVLVSFDENGFPFLAWEIPPDHAAIFSIVSLEDRWHLVFARRDQVSTRTTLEFSYQHVAAHTHDALRAIGSTILDTANGESVMLRNPQLPCASVAVVTRDTLTENNGRVQKEVPQQLSFLVNDVVTWLVKHGHLRKVERPPIELVVMQQSHKARERLQNACEPIPSCIIPRTAR</sequence>
<comment type="caution">
    <text evidence="1">The sequence shown here is derived from an EMBL/GenBank/DDBJ whole genome shotgun (WGS) entry which is preliminary data.</text>
</comment>
<protein>
    <submittedName>
        <fullName evidence="1">Uncharacterized protein</fullName>
    </submittedName>
</protein>
<evidence type="ECO:0000313" key="2">
    <source>
        <dbReference type="Proteomes" id="UP000660262"/>
    </source>
</evidence>
<dbReference type="AlphaFoldDB" id="A0A830HMK6"/>
<name>A0A830HMK6_9CHLO</name>
<dbReference type="Proteomes" id="UP000660262">
    <property type="component" value="Unassembled WGS sequence"/>
</dbReference>
<gene>
    <name evidence="1" type="ORF">PPROV_000739300</name>
</gene>